<feature type="domain" description="C-type lectin" evidence="6">
    <location>
        <begin position="158"/>
        <end position="281"/>
    </location>
</feature>
<dbReference type="PANTHER" id="PTHR46490:SF6">
    <property type="entry name" value="ASIALOGLYCOPROTEIN RECEPTOR 1-LIKE-RELATED"/>
    <property type="match status" value="1"/>
</dbReference>
<evidence type="ECO:0000256" key="5">
    <source>
        <dbReference type="SAM" id="Phobius"/>
    </source>
</evidence>
<evidence type="ECO:0000313" key="7">
    <source>
        <dbReference type="EMBL" id="KAG7457777.1"/>
    </source>
</evidence>
<evidence type="ECO:0000313" key="8">
    <source>
        <dbReference type="Proteomes" id="UP001046870"/>
    </source>
</evidence>
<dbReference type="PROSITE" id="PS50041">
    <property type="entry name" value="C_TYPE_LECTIN_2"/>
    <property type="match status" value="1"/>
</dbReference>
<evidence type="ECO:0000256" key="3">
    <source>
        <dbReference type="ARBA" id="ARBA00023180"/>
    </source>
</evidence>
<keyword evidence="1" id="KW-0430">Lectin</keyword>
<protein>
    <recommendedName>
        <fullName evidence="6">C-type lectin domain-containing protein</fullName>
    </recommendedName>
</protein>
<feature type="transmembrane region" description="Helical" evidence="5">
    <location>
        <begin position="72"/>
        <end position="93"/>
    </location>
</feature>
<organism evidence="7 8">
    <name type="scientific">Megalops atlanticus</name>
    <name type="common">Tarpon</name>
    <name type="synonym">Clupea gigantea</name>
    <dbReference type="NCBI Taxonomy" id="7932"/>
    <lineage>
        <taxon>Eukaryota</taxon>
        <taxon>Metazoa</taxon>
        <taxon>Chordata</taxon>
        <taxon>Craniata</taxon>
        <taxon>Vertebrata</taxon>
        <taxon>Euteleostomi</taxon>
        <taxon>Actinopterygii</taxon>
        <taxon>Neopterygii</taxon>
        <taxon>Teleostei</taxon>
        <taxon>Elopiformes</taxon>
        <taxon>Megalopidae</taxon>
        <taxon>Megalops</taxon>
    </lineage>
</organism>
<dbReference type="AlphaFoldDB" id="A0A9D3PF68"/>
<dbReference type="InterPro" id="IPR016186">
    <property type="entry name" value="C-type_lectin-like/link_sf"/>
</dbReference>
<keyword evidence="5" id="KW-1133">Transmembrane helix</keyword>
<feature type="coiled-coil region" evidence="4">
    <location>
        <begin position="113"/>
        <end position="140"/>
    </location>
</feature>
<reference evidence="7" key="1">
    <citation type="submission" date="2021-01" db="EMBL/GenBank/DDBJ databases">
        <authorList>
            <person name="Zahm M."/>
            <person name="Roques C."/>
            <person name="Cabau C."/>
            <person name="Klopp C."/>
            <person name="Donnadieu C."/>
            <person name="Jouanno E."/>
            <person name="Lampietro C."/>
            <person name="Louis A."/>
            <person name="Herpin A."/>
            <person name="Echchiki A."/>
            <person name="Berthelot C."/>
            <person name="Parey E."/>
            <person name="Roest-Crollius H."/>
            <person name="Braasch I."/>
            <person name="Postlethwait J."/>
            <person name="Bobe J."/>
            <person name="Montfort J."/>
            <person name="Bouchez O."/>
            <person name="Begum T."/>
            <person name="Mejri S."/>
            <person name="Adams A."/>
            <person name="Chen W.-J."/>
            <person name="Guiguen Y."/>
        </authorList>
    </citation>
    <scope>NUCLEOTIDE SEQUENCE</scope>
    <source>
        <strain evidence="7">YG-15Mar2019-1</strain>
        <tissue evidence="7">Brain</tissue>
    </source>
</reference>
<accession>A0A9D3PF68</accession>
<dbReference type="OrthoDB" id="538816at2759"/>
<dbReference type="Pfam" id="PF00059">
    <property type="entry name" value="Lectin_C"/>
    <property type="match status" value="1"/>
</dbReference>
<dbReference type="GO" id="GO:0030246">
    <property type="term" value="F:carbohydrate binding"/>
    <property type="evidence" value="ECO:0007669"/>
    <property type="project" value="UniProtKB-KW"/>
</dbReference>
<keyword evidence="3" id="KW-0325">Glycoprotein</keyword>
<dbReference type="InterPro" id="IPR001304">
    <property type="entry name" value="C-type_lectin-like"/>
</dbReference>
<keyword evidence="5" id="KW-0812">Transmembrane</keyword>
<dbReference type="SMART" id="SM00034">
    <property type="entry name" value="CLECT"/>
    <property type="match status" value="1"/>
</dbReference>
<comment type="caution">
    <text evidence="7">The sequence shown here is derived from an EMBL/GenBank/DDBJ whole genome shotgun (WGS) entry which is preliminary data.</text>
</comment>
<keyword evidence="5" id="KW-0472">Membrane</keyword>
<dbReference type="PANTHER" id="PTHR46490">
    <property type="entry name" value="C-TYPE LECTIN DOMAIN FAMILY 12 MEMBER A-RELATED"/>
    <property type="match status" value="1"/>
</dbReference>
<evidence type="ECO:0000259" key="6">
    <source>
        <dbReference type="PROSITE" id="PS50041"/>
    </source>
</evidence>
<dbReference type="InterPro" id="IPR016187">
    <property type="entry name" value="CTDL_fold"/>
</dbReference>
<dbReference type="InterPro" id="IPR033989">
    <property type="entry name" value="CD209-like_CTLD"/>
</dbReference>
<sequence length="291" mass="33016">MEGDIYANKEIFSHLGKGSKTRLPKGQNIDMDMEIYANTDAKELNGAPSCHVDPSAQTGAESSSAPHRWPQVLLAVLCLILLCGLVALGVLYVEKRNKSDSLEAQNRNLSVFLFSVEQKLAGTERNLEELLVKHRNLLKNFSDSASKVCTECANGKNYQGKCYFSSTEKMTWIQSRDYCKSKGAHLVIIHNKKEQDFVHSTIEETRWIGLSDRETERTWRWVDNTLLSQTNTTFWWQNEPDNWIGGGDPNGEDCASMGDHNGNLNYWFDASCEKKKKCVCEVELFRSDFDL</sequence>
<proteinExistence type="predicted"/>
<evidence type="ECO:0000256" key="1">
    <source>
        <dbReference type="ARBA" id="ARBA00022734"/>
    </source>
</evidence>
<gene>
    <name evidence="7" type="ORF">MATL_G00230950</name>
</gene>
<evidence type="ECO:0000256" key="4">
    <source>
        <dbReference type="SAM" id="Coils"/>
    </source>
</evidence>
<dbReference type="InterPro" id="IPR052309">
    <property type="entry name" value="C-type_Lectin_Domain_Fam1"/>
</dbReference>
<keyword evidence="8" id="KW-1185">Reference proteome</keyword>
<keyword evidence="2" id="KW-1015">Disulfide bond</keyword>
<keyword evidence="4" id="KW-0175">Coiled coil</keyword>
<evidence type="ECO:0000256" key="2">
    <source>
        <dbReference type="ARBA" id="ARBA00023157"/>
    </source>
</evidence>
<dbReference type="EMBL" id="JAFDVH010000021">
    <property type="protein sequence ID" value="KAG7457777.1"/>
    <property type="molecule type" value="Genomic_DNA"/>
</dbReference>
<dbReference type="Proteomes" id="UP001046870">
    <property type="component" value="Chromosome 21"/>
</dbReference>
<name>A0A9D3PF68_MEGAT</name>
<dbReference type="Gene3D" id="3.10.100.10">
    <property type="entry name" value="Mannose-Binding Protein A, subunit A"/>
    <property type="match status" value="1"/>
</dbReference>
<dbReference type="SUPFAM" id="SSF56436">
    <property type="entry name" value="C-type lectin-like"/>
    <property type="match status" value="1"/>
</dbReference>
<dbReference type="CDD" id="cd03590">
    <property type="entry name" value="CLECT_DC-SIGN_like"/>
    <property type="match status" value="1"/>
</dbReference>